<gene>
    <name evidence="1" type="ORF">F8163_03520</name>
</gene>
<evidence type="ECO:0000313" key="2">
    <source>
        <dbReference type="Proteomes" id="UP000470409"/>
    </source>
</evidence>
<reference evidence="1 2" key="1">
    <citation type="submission" date="2019-10" db="EMBL/GenBank/DDBJ databases">
        <title>Bacillus from the desert of Cuatro Cinegas, Coahuila.</title>
        <authorList>
            <person name="Olmedo-Alvarez G."/>
            <person name="Saldana S."/>
            <person name="Barcelo D."/>
        </authorList>
    </citation>
    <scope>NUCLEOTIDE SEQUENCE [LARGE SCALE GENOMIC DNA]</scope>
    <source>
        <strain evidence="1 2">CH155b_5T</strain>
    </source>
</reference>
<dbReference type="GO" id="GO:0006508">
    <property type="term" value="P:proteolysis"/>
    <property type="evidence" value="ECO:0007669"/>
    <property type="project" value="InterPro"/>
</dbReference>
<dbReference type="AlphaFoldDB" id="A0A7V7V5Q9"/>
<evidence type="ECO:0000313" key="1">
    <source>
        <dbReference type="EMBL" id="KAB2444255.1"/>
    </source>
</evidence>
<dbReference type="SUPFAM" id="SSF51556">
    <property type="entry name" value="Metallo-dependent hydrolases"/>
    <property type="match status" value="1"/>
</dbReference>
<dbReference type="PANTHER" id="PTHR10443">
    <property type="entry name" value="MICROSOMAL DIPEPTIDASE"/>
    <property type="match status" value="1"/>
</dbReference>
<dbReference type="InterPro" id="IPR032466">
    <property type="entry name" value="Metal_Hydrolase"/>
</dbReference>
<dbReference type="GO" id="GO:0070573">
    <property type="term" value="F:metallodipeptidase activity"/>
    <property type="evidence" value="ECO:0007669"/>
    <property type="project" value="InterPro"/>
</dbReference>
<protein>
    <submittedName>
        <fullName evidence="1">Membrane dipeptidase</fullName>
    </submittedName>
</protein>
<sequence>MQTGFFYNGGMEMKIFDAHCDVLFQLWSAQGKKDFKNDPQLHITFEQLKKRKGSIQCFAIYVPETVLYEKRFEVALQMVDIFYNEILSLPGVKFIQTKDDINMLKQDEIGALLTLEGCEAIGKDAMKLRLFYRLGVRSFGLTWNYANLLADGALETRGAGLTTFGKHIVQELNMLHLWTDVSHLNERSFWDVIEIAKNPIASHSNCYKFCQHPRNLNDEQIRALIKKNSVIGVTFVPQFLTSERQANITDIVRHIEYICSLGGEKNIGFGSDFDGILETVVDLTAYREYENVVNELYKHYDASMVERFLYDNFVEHISF</sequence>
<dbReference type="Gene3D" id="3.20.20.140">
    <property type="entry name" value="Metal-dependent hydrolases"/>
    <property type="match status" value="1"/>
</dbReference>
<dbReference type="Pfam" id="PF01244">
    <property type="entry name" value="Peptidase_M19"/>
    <property type="match status" value="1"/>
</dbReference>
<organism evidence="1 2">
    <name type="scientific">Bacillus luti</name>
    <dbReference type="NCBI Taxonomy" id="2026191"/>
    <lineage>
        <taxon>Bacteria</taxon>
        <taxon>Bacillati</taxon>
        <taxon>Bacillota</taxon>
        <taxon>Bacilli</taxon>
        <taxon>Bacillales</taxon>
        <taxon>Bacillaceae</taxon>
        <taxon>Bacillus</taxon>
        <taxon>Bacillus cereus group</taxon>
    </lineage>
</organism>
<name>A0A7V7V5Q9_9BACI</name>
<dbReference type="PANTHER" id="PTHR10443:SF12">
    <property type="entry name" value="DIPEPTIDASE"/>
    <property type="match status" value="1"/>
</dbReference>
<dbReference type="InterPro" id="IPR008257">
    <property type="entry name" value="Pept_M19"/>
</dbReference>
<dbReference type="EMBL" id="WBPG01000008">
    <property type="protein sequence ID" value="KAB2444255.1"/>
    <property type="molecule type" value="Genomic_DNA"/>
</dbReference>
<accession>A0A7V7V5Q9</accession>
<dbReference type="Proteomes" id="UP000470409">
    <property type="component" value="Unassembled WGS sequence"/>
</dbReference>
<dbReference type="PROSITE" id="PS51365">
    <property type="entry name" value="RENAL_DIPEPTIDASE_2"/>
    <property type="match status" value="1"/>
</dbReference>
<dbReference type="CDD" id="cd01301">
    <property type="entry name" value="rDP_like"/>
    <property type="match status" value="1"/>
</dbReference>
<dbReference type="RefSeq" id="WP_151624256.1">
    <property type="nucleotide sequence ID" value="NZ_WBPG01000008.1"/>
</dbReference>
<comment type="caution">
    <text evidence="1">The sequence shown here is derived from an EMBL/GenBank/DDBJ whole genome shotgun (WGS) entry which is preliminary data.</text>
</comment>
<proteinExistence type="predicted"/>